<organism evidence="1 2">
    <name type="scientific">Methylocucumis oryzae</name>
    <dbReference type="NCBI Taxonomy" id="1632867"/>
    <lineage>
        <taxon>Bacteria</taxon>
        <taxon>Pseudomonadati</taxon>
        <taxon>Pseudomonadota</taxon>
        <taxon>Gammaproteobacteria</taxon>
        <taxon>Methylococcales</taxon>
        <taxon>Methylococcaceae</taxon>
        <taxon>Methylocucumis</taxon>
    </lineage>
</organism>
<comment type="caution">
    <text evidence="1">The sequence shown here is derived from an EMBL/GenBank/DDBJ whole genome shotgun (WGS) entry which is preliminary data.</text>
</comment>
<evidence type="ECO:0000313" key="2">
    <source>
        <dbReference type="Proteomes" id="UP000033684"/>
    </source>
</evidence>
<keyword evidence="2" id="KW-1185">Reference proteome</keyword>
<gene>
    <name evidence="1" type="ORF">VZ94_01575</name>
</gene>
<dbReference type="Proteomes" id="UP000033684">
    <property type="component" value="Unassembled WGS sequence"/>
</dbReference>
<dbReference type="EMBL" id="LAJX01000013">
    <property type="protein sequence ID" value="KJV07894.1"/>
    <property type="molecule type" value="Genomic_DNA"/>
</dbReference>
<reference evidence="2" key="1">
    <citation type="submission" date="2015-03" db="EMBL/GenBank/DDBJ databases">
        <title>Draft genome sequence of a novel methanotroph (Sn10-6) isolated from flooded ricefield rhizosphere in India.</title>
        <authorList>
            <person name="Pandit P.S."/>
            <person name="Pore S.D."/>
            <person name="Arora P."/>
            <person name="Kapse N.G."/>
            <person name="Dhakephalkar P.K."/>
            <person name="Rahalkar M.C."/>
        </authorList>
    </citation>
    <scope>NUCLEOTIDE SEQUENCE [LARGE SCALE GENOMIC DNA]</scope>
    <source>
        <strain evidence="2">Sn10-6</strain>
    </source>
</reference>
<evidence type="ECO:0000313" key="1">
    <source>
        <dbReference type="EMBL" id="KJV07894.1"/>
    </source>
</evidence>
<name>A0A0F3IQM7_9GAMM</name>
<proteinExistence type="predicted"/>
<protein>
    <submittedName>
        <fullName evidence="1">Uncharacterized protein</fullName>
    </submittedName>
</protein>
<reference evidence="1 2" key="2">
    <citation type="journal article" date="2016" name="Microb. Ecol.">
        <title>Genome Characteristics of a Novel Type I Methanotroph (Sn10-6) Isolated from a Flooded Indian Rice Field.</title>
        <authorList>
            <person name="Rahalkar M.C."/>
            <person name="Pandit P.S."/>
            <person name="Dhakephalkar P.K."/>
            <person name="Pore S."/>
            <person name="Arora P."/>
            <person name="Kapse N."/>
        </authorList>
    </citation>
    <scope>NUCLEOTIDE SEQUENCE [LARGE SCALE GENOMIC DNA]</scope>
    <source>
        <strain evidence="1 2">Sn10-6</strain>
    </source>
</reference>
<dbReference type="AlphaFoldDB" id="A0A0F3IQM7"/>
<accession>A0A0F3IQM7</accession>
<dbReference type="Gene3D" id="3.40.50.720">
    <property type="entry name" value="NAD(P)-binding Rossmann-like Domain"/>
    <property type="match status" value="1"/>
</dbReference>
<sequence length="168" mass="19339">MLFDELGALTADLTERQPSINWQALMATEIEPARRYQQWVLGLITMLKTWLSTPSDGLRLVQVLVKTETGGIEWGLVGLLLSIVKEYSGLSVQMIGLDRIPSHDELIELVQANAMCADAVKVSYSQNRRFTQTWQKLNNPVTPVPLPWRQKRRVFNHRWFRRLGDDFC</sequence>